<feature type="domain" description="Methyltransferase" evidence="2">
    <location>
        <begin position="174"/>
        <end position="284"/>
    </location>
</feature>
<dbReference type="InterPro" id="IPR041698">
    <property type="entry name" value="Methyltransf_25"/>
</dbReference>
<dbReference type="GO" id="GO:0008168">
    <property type="term" value="F:methyltransferase activity"/>
    <property type="evidence" value="ECO:0007669"/>
    <property type="project" value="TreeGrafter"/>
</dbReference>
<dbReference type="Pfam" id="PF13649">
    <property type="entry name" value="Methyltransf_25"/>
    <property type="match status" value="1"/>
</dbReference>
<dbReference type="AlphaFoldDB" id="A0A7S2EUL7"/>
<evidence type="ECO:0000313" key="3">
    <source>
        <dbReference type="EMBL" id="CAD9355061.1"/>
    </source>
</evidence>
<dbReference type="PANTHER" id="PTHR42912:SF96">
    <property type="entry name" value="METHYLTRANSFERASE DOMAIN-CONTAINING PROTEIN"/>
    <property type="match status" value="1"/>
</dbReference>
<reference evidence="3" key="1">
    <citation type="submission" date="2021-01" db="EMBL/GenBank/DDBJ databases">
        <authorList>
            <person name="Corre E."/>
            <person name="Pelletier E."/>
            <person name="Niang G."/>
            <person name="Scheremetjew M."/>
            <person name="Finn R."/>
            <person name="Kale V."/>
            <person name="Holt S."/>
            <person name="Cochrane G."/>
            <person name="Meng A."/>
            <person name="Brown T."/>
            <person name="Cohen L."/>
        </authorList>
    </citation>
    <scope>NUCLEOTIDE SEQUENCE</scope>
    <source>
        <strain evidence="3">Pop2</strain>
    </source>
</reference>
<dbReference type="PANTHER" id="PTHR42912">
    <property type="entry name" value="METHYLTRANSFERASE"/>
    <property type="match status" value="1"/>
</dbReference>
<accession>A0A7S2EUL7</accession>
<proteinExistence type="predicted"/>
<sequence length="360" mass="38526">MVALVVTVCHFNVVMAQRQSKSVSAFSSVAPSSALSLLTTRTRMNSFRLPTKPTTQVHRCLLLQSSHMQDMEQNMNSALFEYDDTATTIPSSEMATIKPRRCFLSDLLLGSGATFLGSTLLSSQTAFAITPQEASKSYDTYATTYDDLDGGSVASALGIDDARSALLATASGNVLEIGVGTGLNVNKYIFAPTPDDDGSGGVTSLTLVDVSEGMLAQAKIKVESLDIPNHIKVEFIKADATSTELVDKFSVEKFDTVIDTFSLCVMGNKGAQDCLGQMSQLVKKKQDGGRILLIENTKSSNPLLGWYQDVTAEAAASTGGKGCLYNQDVTAMIKKTHGLNILKEDSFSGGLFRSFVCVKE</sequence>
<gene>
    <name evidence="3" type="ORF">DBRI1063_LOCUS23806</name>
</gene>
<dbReference type="InterPro" id="IPR029063">
    <property type="entry name" value="SAM-dependent_MTases_sf"/>
</dbReference>
<feature type="signal peptide" evidence="1">
    <location>
        <begin position="1"/>
        <end position="16"/>
    </location>
</feature>
<protein>
    <recommendedName>
        <fullName evidence="2">Methyltransferase domain-containing protein</fullName>
    </recommendedName>
</protein>
<dbReference type="InterPro" id="IPR050508">
    <property type="entry name" value="Methyltransf_Superfamily"/>
</dbReference>
<keyword evidence="1" id="KW-0732">Signal</keyword>
<dbReference type="Gene3D" id="3.40.50.150">
    <property type="entry name" value="Vaccinia Virus protein VP39"/>
    <property type="match status" value="1"/>
</dbReference>
<dbReference type="EMBL" id="HBGN01037117">
    <property type="protein sequence ID" value="CAD9355061.1"/>
    <property type="molecule type" value="Transcribed_RNA"/>
</dbReference>
<feature type="chain" id="PRO_5030658254" description="Methyltransferase domain-containing protein" evidence="1">
    <location>
        <begin position="17"/>
        <end position="360"/>
    </location>
</feature>
<evidence type="ECO:0000259" key="2">
    <source>
        <dbReference type="Pfam" id="PF13649"/>
    </source>
</evidence>
<organism evidence="3">
    <name type="scientific">Ditylum brightwellii</name>
    <dbReference type="NCBI Taxonomy" id="49249"/>
    <lineage>
        <taxon>Eukaryota</taxon>
        <taxon>Sar</taxon>
        <taxon>Stramenopiles</taxon>
        <taxon>Ochrophyta</taxon>
        <taxon>Bacillariophyta</taxon>
        <taxon>Mediophyceae</taxon>
        <taxon>Lithodesmiophycidae</taxon>
        <taxon>Lithodesmiales</taxon>
        <taxon>Lithodesmiaceae</taxon>
        <taxon>Ditylum</taxon>
    </lineage>
</organism>
<dbReference type="SUPFAM" id="SSF53335">
    <property type="entry name" value="S-adenosyl-L-methionine-dependent methyltransferases"/>
    <property type="match status" value="1"/>
</dbReference>
<dbReference type="CDD" id="cd02440">
    <property type="entry name" value="AdoMet_MTases"/>
    <property type="match status" value="1"/>
</dbReference>
<name>A0A7S2EUL7_9STRA</name>
<evidence type="ECO:0000256" key="1">
    <source>
        <dbReference type="SAM" id="SignalP"/>
    </source>
</evidence>